<dbReference type="Pfam" id="PF00691">
    <property type="entry name" value="OmpA"/>
    <property type="match status" value="1"/>
</dbReference>
<evidence type="ECO:0000256" key="2">
    <source>
        <dbReference type="ARBA" id="ARBA00023136"/>
    </source>
</evidence>
<dbReference type="PANTHER" id="PTHR30329:SF21">
    <property type="entry name" value="LIPOPROTEIN YIAD-RELATED"/>
    <property type="match status" value="1"/>
</dbReference>
<comment type="subcellular location">
    <subcellularLocation>
        <location evidence="1">Cell outer membrane</location>
    </subcellularLocation>
</comment>
<evidence type="ECO:0000256" key="3">
    <source>
        <dbReference type="ARBA" id="ARBA00023237"/>
    </source>
</evidence>
<evidence type="ECO:0000313" key="8">
    <source>
        <dbReference type="EMBL" id="MCU9838694.1"/>
    </source>
</evidence>
<feature type="region of interest" description="Disordered" evidence="5">
    <location>
        <begin position="608"/>
        <end position="647"/>
    </location>
</feature>
<organism evidence="8 9">
    <name type="scientific">Ruegeria marisflavi</name>
    <dbReference type="NCBI Taxonomy" id="2984152"/>
    <lineage>
        <taxon>Bacteria</taxon>
        <taxon>Pseudomonadati</taxon>
        <taxon>Pseudomonadota</taxon>
        <taxon>Alphaproteobacteria</taxon>
        <taxon>Rhodobacterales</taxon>
        <taxon>Roseobacteraceae</taxon>
        <taxon>Ruegeria</taxon>
    </lineage>
</organism>
<feature type="chain" id="PRO_5046310914" evidence="6">
    <location>
        <begin position="31"/>
        <end position="647"/>
    </location>
</feature>
<dbReference type="InterPro" id="IPR006664">
    <property type="entry name" value="OMP_bac"/>
</dbReference>
<dbReference type="InterPro" id="IPR036737">
    <property type="entry name" value="OmpA-like_sf"/>
</dbReference>
<evidence type="ECO:0000256" key="1">
    <source>
        <dbReference type="ARBA" id="ARBA00004442"/>
    </source>
</evidence>
<dbReference type="Gene3D" id="3.30.1330.60">
    <property type="entry name" value="OmpA-like domain"/>
    <property type="match status" value="1"/>
</dbReference>
<keyword evidence="9" id="KW-1185">Reference proteome</keyword>
<dbReference type="InterPro" id="IPR006665">
    <property type="entry name" value="OmpA-like"/>
</dbReference>
<dbReference type="PRINTS" id="PR01021">
    <property type="entry name" value="OMPADOMAIN"/>
</dbReference>
<evidence type="ECO:0000259" key="7">
    <source>
        <dbReference type="PROSITE" id="PS51123"/>
    </source>
</evidence>
<keyword evidence="2 4" id="KW-0472">Membrane</keyword>
<name>A0ABT2WS47_9RHOB</name>
<keyword evidence="3" id="KW-0998">Cell outer membrane</keyword>
<feature type="signal peptide" evidence="6">
    <location>
        <begin position="1"/>
        <end position="30"/>
    </location>
</feature>
<dbReference type="EMBL" id="JAOVQN010000012">
    <property type="protein sequence ID" value="MCU9838694.1"/>
    <property type="molecule type" value="Genomic_DNA"/>
</dbReference>
<feature type="domain" description="OmpA-like" evidence="7">
    <location>
        <begin position="486"/>
        <end position="603"/>
    </location>
</feature>
<evidence type="ECO:0000313" key="9">
    <source>
        <dbReference type="Proteomes" id="UP001321014"/>
    </source>
</evidence>
<dbReference type="Gene3D" id="3.40.1520.20">
    <property type="match status" value="2"/>
</dbReference>
<sequence>MRLPLTLVVALTFVLAAALCGVAASFAVTAVEENSEIAVRRALDLNGHDWAEVEANGLQVQLTGMAPDEAKRFNALSVVGAEVDASRVIDRMQIRPSAGMAPPRFSIEILRNDSGISVIGLVPARMDRAALITSLGRLAENESVTDLLETASYPVPEGWNDALGFAVKALDMLPRSKISVSAGRVTVKAISDSGADKKRLEEALNRAAPPSVRIGLDIAAPRPVITPFTLRFLIDEEGARFDACAAETATSRARILAAAKSAGVKGTPGCTIGMGVPSPRWARAVELSIGAVAALGGGSVTIADADITLVAAEGTDQALFDRVVGELQTDLPDVFALHAVLPEPEKTSTAGPPEFTATLSPEGQVQLRGRLGSEDMRFMVDSFAKAAFGSSVVYTATRIVPELPGDWSMRVMAGIEALATLKNGALVVKPDNLILRGVSHDEEAGASLARLLAEKLGESHSFELDIVYEEPPLTEEAGPDPDMCEAQLVEIQKAGKINFEPGSATIAGSSATTIEQIAELLQACGPIRLEIQGHTDSQGREEMNKQLSQARAQSVLNELRARRVLTSTYSAVGYGESQPIADNGTEEGREANRRIEFRLIRPELLDEETTALEEIEATENGAAENADADADAAAGTTGADGASGEDQ</sequence>
<dbReference type="PROSITE" id="PS51123">
    <property type="entry name" value="OMPA_2"/>
    <property type="match status" value="1"/>
</dbReference>
<protein>
    <submittedName>
        <fullName evidence="8">OmpA family protein</fullName>
    </submittedName>
</protein>
<dbReference type="Proteomes" id="UP001321014">
    <property type="component" value="Unassembled WGS sequence"/>
</dbReference>
<evidence type="ECO:0000256" key="5">
    <source>
        <dbReference type="SAM" id="MobiDB-lite"/>
    </source>
</evidence>
<dbReference type="CDD" id="cd07185">
    <property type="entry name" value="OmpA_C-like"/>
    <property type="match status" value="1"/>
</dbReference>
<dbReference type="SUPFAM" id="SSF103088">
    <property type="entry name" value="OmpA-like"/>
    <property type="match status" value="1"/>
</dbReference>
<reference evidence="8 9" key="1">
    <citation type="submission" date="2022-10" db="EMBL/GenBank/DDBJ databases">
        <title>Ruegeria sp. nov., isolated from ocean surface water.</title>
        <authorList>
            <person name="He W."/>
            <person name="Wang L."/>
            <person name="Zhang D.-F."/>
        </authorList>
    </citation>
    <scope>NUCLEOTIDE SEQUENCE [LARGE SCALE GENOMIC DNA]</scope>
    <source>
        <strain evidence="8 9">WL0004</strain>
    </source>
</reference>
<proteinExistence type="predicted"/>
<dbReference type="RefSeq" id="WP_263388710.1">
    <property type="nucleotide sequence ID" value="NZ_JAOVQN010000012.1"/>
</dbReference>
<gene>
    <name evidence="8" type="ORF">OEZ49_13020</name>
</gene>
<feature type="compositionally biased region" description="Low complexity" evidence="5">
    <location>
        <begin position="618"/>
        <end position="647"/>
    </location>
</feature>
<accession>A0ABT2WS47</accession>
<evidence type="ECO:0000256" key="6">
    <source>
        <dbReference type="SAM" id="SignalP"/>
    </source>
</evidence>
<comment type="caution">
    <text evidence="8">The sequence shown here is derived from an EMBL/GenBank/DDBJ whole genome shotgun (WGS) entry which is preliminary data.</text>
</comment>
<feature type="compositionally biased region" description="Acidic residues" evidence="5">
    <location>
        <begin position="608"/>
        <end position="617"/>
    </location>
</feature>
<keyword evidence="6" id="KW-0732">Signal</keyword>
<evidence type="ECO:0000256" key="4">
    <source>
        <dbReference type="PROSITE-ProRule" id="PRU00473"/>
    </source>
</evidence>
<dbReference type="PANTHER" id="PTHR30329">
    <property type="entry name" value="STATOR ELEMENT OF FLAGELLAR MOTOR COMPLEX"/>
    <property type="match status" value="1"/>
</dbReference>
<dbReference type="InterPro" id="IPR050330">
    <property type="entry name" value="Bact_OuterMem_StrucFunc"/>
</dbReference>